<keyword evidence="3" id="KW-1185">Reference proteome</keyword>
<gene>
    <name evidence="2" type="ORF">BBOV_II001070</name>
</gene>
<feature type="coiled-coil region" evidence="1">
    <location>
        <begin position="372"/>
        <end position="410"/>
    </location>
</feature>
<keyword evidence="1" id="KW-0175">Coiled coil</keyword>
<evidence type="ECO:0000313" key="2">
    <source>
        <dbReference type="EMBL" id="EDO06066.1"/>
    </source>
</evidence>
<evidence type="ECO:0000256" key="1">
    <source>
        <dbReference type="SAM" id="Coils"/>
    </source>
</evidence>
<organism evidence="2 3">
    <name type="scientific">Babesia bovis</name>
    <dbReference type="NCBI Taxonomy" id="5865"/>
    <lineage>
        <taxon>Eukaryota</taxon>
        <taxon>Sar</taxon>
        <taxon>Alveolata</taxon>
        <taxon>Apicomplexa</taxon>
        <taxon>Aconoidasida</taxon>
        <taxon>Piroplasmida</taxon>
        <taxon>Babesiidae</taxon>
        <taxon>Babesia</taxon>
    </lineage>
</organism>
<comment type="caution">
    <text evidence="2">The sequence shown here is derived from an EMBL/GenBank/DDBJ whole genome shotgun (WGS) entry which is preliminary data.</text>
</comment>
<evidence type="ECO:0000313" key="3">
    <source>
        <dbReference type="Proteomes" id="UP000002173"/>
    </source>
</evidence>
<protein>
    <submittedName>
        <fullName evidence="2">Uncharacterized protein</fullName>
    </submittedName>
</protein>
<reference evidence="2 3" key="1">
    <citation type="journal article" date="2007" name="PLoS Pathog.">
        <title>Genome sequence of Babesia bovis and comparative analysis of apicomplexan hemoprotozoa.</title>
        <authorList>
            <person name="Brayton K.A."/>
            <person name="Lau A.O.T."/>
            <person name="Herndon D.R."/>
            <person name="Hannick L."/>
            <person name="Kappmeyer L.S."/>
            <person name="Berens S.J."/>
            <person name="Bidwell S.L."/>
            <person name="Brown W.C."/>
            <person name="Crabtree J."/>
            <person name="Fadrosh D."/>
            <person name="Feldblum T."/>
            <person name="Forberger H.A."/>
            <person name="Haas B.J."/>
            <person name="Howell J.M."/>
            <person name="Khouri H."/>
            <person name="Koo H."/>
            <person name="Mann D.J."/>
            <person name="Norimine J."/>
            <person name="Paulsen I.T."/>
            <person name="Radune D."/>
            <person name="Ren Q."/>
            <person name="Smith R.K. Jr."/>
            <person name="Suarez C.E."/>
            <person name="White O."/>
            <person name="Wortman J.R."/>
            <person name="Knowles D.P. Jr."/>
            <person name="McElwain T.F."/>
            <person name="Nene V.M."/>
        </authorList>
    </citation>
    <scope>NUCLEOTIDE SEQUENCE [LARGE SCALE GENOMIC DNA]</scope>
    <source>
        <strain evidence="2">T2Bo</strain>
    </source>
</reference>
<dbReference type="InParanoid" id="A7AT05"/>
<dbReference type="OMA" id="FTLDCKA"/>
<name>A7AT05_BABBO</name>
<dbReference type="AlphaFoldDB" id="A7AT05"/>
<proteinExistence type="predicted"/>
<dbReference type="VEuPathDB" id="PiroplasmaDB:BBOV_II001070"/>
<sequence>MITNISSALAMEAVSHRLYDNLDFEEKVSLVELLWRGVRRAGNAKATRAMSTKPKFPFRGIKLLSANCFEQEAIAWLEKTGCLTESHGFYKTKGTLELVSSSSKSLFYDFVEIIMSPAMLRAHLMTNGTCLKVEVPYASMAKISIESSSINLRFNLFRLGYNIIGLWSPPLQRSLCHLFNLDDVFDMKLEFTDGIPLGLVDSINGLGKLVNTSITEEPPFAEKSLSSLDSASINDANAFGDEEAMNHEVISMLPGSLIHATSIRKKAESRLEYDSPSDDYKLIDKLSNDVECGVSSSEKSYNESILEPSHRSLQLQSSVEPLMVGNTFPNSYIQTSLGHYRETKAKELSSIFKRIFREECDQARAEISKCCLETYKKQVETLVKEIESNHNELNSQLKSILAEFDRLRNTTVGTDIRKIEKLRTQDNSMISNCTGLVEAGHALFTESAIKEIDEVIEQIKAHYVKKKIDCSKALKSL</sequence>
<dbReference type="Proteomes" id="UP000002173">
    <property type="component" value="Chromosome 2"/>
</dbReference>
<dbReference type="eggNOG" id="ENOG502TN96">
    <property type="taxonomic scope" value="Eukaryota"/>
</dbReference>
<accession>A7AT05</accession>
<dbReference type="EMBL" id="AAXT01000003">
    <property type="protein sequence ID" value="EDO06066.1"/>
    <property type="molecule type" value="Genomic_DNA"/>
</dbReference>